<dbReference type="InterPro" id="IPR013740">
    <property type="entry name" value="Redoxin"/>
</dbReference>
<dbReference type="PROSITE" id="PS51352">
    <property type="entry name" value="THIOREDOXIN_2"/>
    <property type="match status" value="1"/>
</dbReference>
<dbReference type="GO" id="GO:0030313">
    <property type="term" value="C:cell envelope"/>
    <property type="evidence" value="ECO:0007669"/>
    <property type="project" value="UniProtKB-SubCell"/>
</dbReference>
<dbReference type="GO" id="GO:0016491">
    <property type="term" value="F:oxidoreductase activity"/>
    <property type="evidence" value="ECO:0007669"/>
    <property type="project" value="InterPro"/>
</dbReference>
<dbReference type="InterPro" id="IPR013766">
    <property type="entry name" value="Thioredoxin_domain"/>
</dbReference>
<dbReference type="InterPro" id="IPR036249">
    <property type="entry name" value="Thioredoxin-like_sf"/>
</dbReference>
<dbReference type="RefSeq" id="WP_083467518.1">
    <property type="nucleotide sequence ID" value="NZ_LDJX01000003.1"/>
</dbReference>
<dbReference type="Pfam" id="PF08534">
    <property type="entry name" value="Redoxin"/>
    <property type="match status" value="1"/>
</dbReference>
<comment type="caution">
    <text evidence="5">The sequence shown here is derived from an EMBL/GenBank/DDBJ whole genome shotgun (WGS) entry which is preliminary data.</text>
</comment>
<dbReference type="AlphaFoldDB" id="A0A0P7AVG4"/>
<dbReference type="InterPro" id="IPR050553">
    <property type="entry name" value="Thioredoxin_ResA/DsbE_sf"/>
</dbReference>
<evidence type="ECO:0000313" key="5">
    <source>
        <dbReference type="EMBL" id="KPM31879.1"/>
    </source>
</evidence>
<accession>A0A0P7AVG4</accession>
<dbReference type="CDD" id="cd02966">
    <property type="entry name" value="TlpA_like_family"/>
    <property type="match status" value="1"/>
</dbReference>
<dbReference type="OrthoDB" id="9815205at2"/>
<dbReference type="STRING" id="1300341.I595_1527"/>
<dbReference type="PANTHER" id="PTHR42852">
    <property type="entry name" value="THIOL:DISULFIDE INTERCHANGE PROTEIN DSBE"/>
    <property type="match status" value="1"/>
</dbReference>
<sequence length="186" mass="21005">MKKKFKPSDIFFLVFIALLMIPQTRKPIQLAVNKAKIWVWSPSEIAAEDQKQLSPFDYPVLTLDGQSKTIEVGKGKVTFIGYWATWCAPCLAELPTIEALYADYGDQVNFLLLTNEQPKTVKAFLQKNPYDLPIYTSQITPPDLLLNSSIPTNYLIGQNGHILSKETGAADWNSERVRDMLEDVLP</sequence>
<reference evidence="5 6" key="1">
    <citation type="submission" date="2015-09" db="EMBL/GenBank/DDBJ databases">
        <title>Genome sequence of the marine flavobacterium Croceitalea dokdonensis DOKDO 023 that contains proton- and sodium-pumping rhodopsins.</title>
        <authorList>
            <person name="Kwon S.-K."/>
            <person name="Lee H.K."/>
            <person name="Kwak M.-J."/>
            <person name="Kim J.F."/>
        </authorList>
    </citation>
    <scope>NUCLEOTIDE SEQUENCE [LARGE SCALE GENOMIC DNA]</scope>
    <source>
        <strain evidence="5 6">DOKDO 023</strain>
    </source>
</reference>
<dbReference type="PROSITE" id="PS00194">
    <property type="entry name" value="THIOREDOXIN_1"/>
    <property type="match status" value="1"/>
</dbReference>
<dbReference type="PANTHER" id="PTHR42852:SF13">
    <property type="entry name" value="PROTEIN DIPZ"/>
    <property type="match status" value="1"/>
</dbReference>
<dbReference type="EMBL" id="LDJX01000003">
    <property type="protein sequence ID" value="KPM31879.1"/>
    <property type="molecule type" value="Genomic_DNA"/>
</dbReference>
<dbReference type="GO" id="GO:0017004">
    <property type="term" value="P:cytochrome complex assembly"/>
    <property type="evidence" value="ECO:0007669"/>
    <property type="project" value="UniProtKB-KW"/>
</dbReference>
<evidence type="ECO:0000313" key="6">
    <source>
        <dbReference type="Proteomes" id="UP000050280"/>
    </source>
</evidence>
<evidence type="ECO:0000259" key="4">
    <source>
        <dbReference type="PROSITE" id="PS51352"/>
    </source>
</evidence>
<gene>
    <name evidence="5" type="ORF">I595_1527</name>
</gene>
<keyword evidence="3" id="KW-0676">Redox-active center</keyword>
<proteinExistence type="predicted"/>
<keyword evidence="6" id="KW-1185">Reference proteome</keyword>
<dbReference type="InterPro" id="IPR017937">
    <property type="entry name" value="Thioredoxin_CS"/>
</dbReference>
<protein>
    <submittedName>
        <fullName evidence="5">Thioredoxin</fullName>
    </submittedName>
</protein>
<evidence type="ECO:0000256" key="3">
    <source>
        <dbReference type="ARBA" id="ARBA00023284"/>
    </source>
</evidence>
<name>A0A0P7AVG4_9FLAO</name>
<keyword evidence="2" id="KW-0201">Cytochrome c-type biogenesis</keyword>
<dbReference type="Gene3D" id="3.40.30.10">
    <property type="entry name" value="Glutaredoxin"/>
    <property type="match status" value="1"/>
</dbReference>
<dbReference type="SUPFAM" id="SSF52833">
    <property type="entry name" value="Thioredoxin-like"/>
    <property type="match status" value="1"/>
</dbReference>
<evidence type="ECO:0000256" key="2">
    <source>
        <dbReference type="ARBA" id="ARBA00022748"/>
    </source>
</evidence>
<evidence type="ECO:0000256" key="1">
    <source>
        <dbReference type="ARBA" id="ARBA00004196"/>
    </source>
</evidence>
<organism evidence="5 6">
    <name type="scientific">Croceitalea dokdonensis DOKDO 023</name>
    <dbReference type="NCBI Taxonomy" id="1300341"/>
    <lineage>
        <taxon>Bacteria</taxon>
        <taxon>Pseudomonadati</taxon>
        <taxon>Bacteroidota</taxon>
        <taxon>Flavobacteriia</taxon>
        <taxon>Flavobacteriales</taxon>
        <taxon>Flavobacteriaceae</taxon>
        <taxon>Croceitalea</taxon>
    </lineage>
</organism>
<dbReference type="Proteomes" id="UP000050280">
    <property type="component" value="Unassembled WGS sequence"/>
</dbReference>
<feature type="domain" description="Thioredoxin" evidence="4">
    <location>
        <begin position="47"/>
        <end position="186"/>
    </location>
</feature>
<comment type="subcellular location">
    <subcellularLocation>
        <location evidence="1">Cell envelope</location>
    </subcellularLocation>
</comment>